<proteinExistence type="predicted"/>
<keyword evidence="3" id="KW-1185">Reference proteome</keyword>
<evidence type="ECO:0000313" key="2">
    <source>
        <dbReference type="EMBL" id="GMA22378.1"/>
    </source>
</evidence>
<accession>A0ABQ6HV31</accession>
<name>A0ABQ6HV31_9MICO</name>
<evidence type="ECO:0000313" key="3">
    <source>
        <dbReference type="Proteomes" id="UP001157091"/>
    </source>
</evidence>
<organism evidence="2 3">
    <name type="scientific">Luteimicrobium album</name>
    <dbReference type="NCBI Taxonomy" id="1054550"/>
    <lineage>
        <taxon>Bacteria</taxon>
        <taxon>Bacillati</taxon>
        <taxon>Actinomycetota</taxon>
        <taxon>Actinomycetes</taxon>
        <taxon>Micrococcales</taxon>
        <taxon>Luteimicrobium</taxon>
    </lineage>
</organism>
<protein>
    <submittedName>
        <fullName evidence="2">Uncharacterized protein</fullName>
    </submittedName>
</protein>
<evidence type="ECO:0000256" key="1">
    <source>
        <dbReference type="SAM" id="MobiDB-lite"/>
    </source>
</evidence>
<gene>
    <name evidence="2" type="ORF">GCM10025864_01370</name>
</gene>
<dbReference type="RefSeq" id="WP_284291326.1">
    <property type="nucleotide sequence ID" value="NZ_BSUK01000001.1"/>
</dbReference>
<feature type="region of interest" description="Disordered" evidence="1">
    <location>
        <begin position="49"/>
        <end position="83"/>
    </location>
</feature>
<reference evidence="3" key="1">
    <citation type="journal article" date="2019" name="Int. J. Syst. Evol. Microbiol.">
        <title>The Global Catalogue of Microorganisms (GCM) 10K type strain sequencing project: providing services to taxonomists for standard genome sequencing and annotation.</title>
        <authorList>
            <consortium name="The Broad Institute Genomics Platform"/>
            <consortium name="The Broad Institute Genome Sequencing Center for Infectious Disease"/>
            <person name="Wu L."/>
            <person name="Ma J."/>
        </authorList>
    </citation>
    <scope>NUCLEOTIDE SEQUENCE [LARGE SCALE GENOMIC DNA]</scope>
    <source>
        <strain evidence="3">NBRC 106348</strain>
    </source>
</reference>
<sequence length="83" mass="8901">MRPRQVDDGGVAGTALQAVALGHLAEVHVVQRGRVHRARAGLRPLTRLGRRRDRDDDGTDVVVGQEGAPGKAPECTDDLREVA</sequence>
<comment type="caution">
    <text evidence="2">The sequence shown here is derived from an EMBL/GenBank/DDBJ whole genome shotgun (WGS) entry which is preliminary data.</text>
</comment>
<dbReference type="Proteomes" id="UP001157091">
    <property type="component" value="Unassembled WGS sequence"/>
</dbReference>
<dbReference type="EMBL" id="BSUK01000001">
    <property type="protein sequence ID" value="GMA22378.1"/>
    <property type="molecule type" value="Genomic_DNA"/>
</dbReference>